<dbReference type="EMBL" id="JARBDR010000214">
    <property type="protein sequence ID" value="KAJ8318534.1"/>
    <property type="molecule type" value="Genomic_DNA"/>
</dbReference>
<sequence length="135" mass="14792">MQPKSHSYMHGKDGTKCKKQAKCTNLVDRGDYFTDESDSLATTGDSDSVVGSPMHSINSNDTFSTPSKSFCRNSPSPLDVGQSEFDLTLKPREDNRDMFNPHSGVKLNGHRSNDINSADLDSTLTSSDPMKLDSE</sequence>
<evidence type="ECO:0000313" key="3">
    <source>
        <dbReference type="Proteomes" id="UP001217089"/>
    </source>
</evidence>
<protein>
    <submittedName>
        <fullName evidence="2">Uncharacterized protein</fullName>
    </submittedName>
</protein>
<reference evidence="2 3" key="1">
    <citation type="submission" date="2022-12" db="EMBL/GenBank/DDBJ databases">
        <title>Chromosome-level genome of Tegillarca granosa.</title>
        <authorList>
            <person name="Kim J."/>
        </authorList>
    </citation>
    <scope>NUCLEOTIDE SEQUENCE [LARGE SCALE GENOMIC DNA]</scope>
    <source>
        <strain evidence="2">Teg-2019</strain>
        <tissue evidence="2">Adductor muscle</tissue>
    </source>
</reference>
<feature type="compositionally biased region" description="Low complexity" evidence="1">
    <location>
        <begin position="119"/>
        <end position="128"/>
    </location>
</feature>
<comment type="caution">
    <text evidence="2">The sequence shown here is derived from an EMBL/GenBank/DDBJ whole genome shotgun (WGS) entry which is preliminary data.</text>
</comment>
<feature type="region of interest" description="Disordered" evidence="1">
    <location>
        <begin position="34"/>
        <end position="135"/>
    </location>
</feature>
<name>A0ABQ9FMN2_TEGGR</name>
<feature type="compositionally biased region" description="Basic and acidic residues" evidence="1">
    <location>
        <begin position="87"/>
        <end position="99"/>
    </location>
</feature>
<evidence type="ECO:0000256" key="1">
    <source>
        <dbReference type="SAM" id="MobiDB-lite"/>
    </source>
</evidence>
<feature type="compositionally biased region" description="Polar residues" evidence="1">
    <location>
        <begin position="55"/>
        <end position="76"/>
    </location>
</feature>
<accession>A0ABQ9FMN2</accession>
<keyword evidence="3" id="KW-1185">Reference proteome</keyword>
<gene>
    <name evidence="2" type="ORF">KUTeg_003625</name>
</gene>
<dbReference type="Proteomes" id="UP001217089">
    <property type="component" value="Unassembled WGS sequence"/>
</dbReference>
<organism evidence="2 3">
    <name type="scientific">Tegillarca granosa</name>
    <name type="common">Malaysian cockle</name>
    <name type="synonym">Anadara granosa</name>
    <dbReference type="NCBI Taxonomy" id="220873"/>
    <lineage>
        <taxon>Eukaryota</taxon>
        <taxon>Metazoa</taxon>
        <taxon>Spiralia</taxon>
        <taxon>Lophotrochozoa</taxon>
        <taxon>Mollusca</taxon>
        <taxon>Bivalvia</taxon>
        <taxon>Autobranchia</taxon>
        <taxon>Pteriomorphia</taxon>
        <taxon>Arcoida</taxon>
        <taxon>Arcoidea</taxon>
        <taxon>Arcidae</taxon>
        <taxon>Tegillarca</taxon>
    </lineage>
</organism>
<evidence type="ECO:0000313" key="2">
    <source>
        <dbReference type="EMBL" id="KAJ8318534.1"/>
    </source>
</evidence>
<proteinExistence type="predicted"/>